<reference evidence="1" key="1">
    <citation type="submission" date="2022-04" db="EMBL/GenBank/DDBJ databases">
        <title>Jade perch genome.</title>
        <authorList>
            <person name="Chao B."/>
        </authorList>
    </citation>
    <scope>NUCLEOTIDE SEQUENCE</scope>
    <source>
        <strain evidence="1">CB-2022</strain>
    </source>
</reference>
<keyword evidence="2" id="KW-1185">Reference proteome</keyword>
<dbReference type="Proteomes" id="UP000831701">
    <property type="component" value="Chromosome 15"/>
</dbReference>
<organism evidence="1 2">
    <name type="scientific">Scortum barcoo</name>
    <name type="common">barcoo grunter</name>
    <dbReference type="NCBI Taxonomy" id="214431"/>
    <lineage>
        <taxon>Eukaryota</taxon>
        <taxon>Metazoa</taxon>
        <taxon>Chordata</taxon>
        <taxon>Craniata</taxon>
        <taxon>Vertebrata</taxon>
        <taxon>Euteleostomi</taxon>
        <taxon>Actinopterygii</taxon>
        <taxon>Neopterygii</taxon>
        <taxon>Teleostei</taxon>
        <taxon>Neoteleostei</taxon>
        <taxon>Acanthomorphata</taxon>
        <taxon>Eupercaria</taxon>
        <taxon>Centrarchiformes</taxon>
        <taxon>Terapontoidei</taxon>
        <taxon>Terapontidae</taxon>
        <taxon>Scortum</taxon>
    </lineage>
</organism>
<name>A0ACB8W2M2_9TELE</name>
<proteinExistence type="predicted"/>
<evidence type="ECO:0000313" key="1">
    <source>
        <dbReference type="EMBL" id="KAI3361693.1"/>
    </source>
</evidence>
<dbReference type="EMBL" id="CM041545">
    <property type="protein sequence ID" value="KAI3361693.1"/>
    <property type="molecule type" value="Genomic_DNA"/>
</dbReference>
<accession>A0ACB8W2M2</accession>
<protein>
    <submittedName>
        <fullName evidence="1">Uncharacterized protein</fullName>
    </submittedName>
</protein>
<comment type="caution">
    <text evidence="1">The sequence shown here is derived from an EMBL/GenBank/DDBJ whole genome shotgun (WGS) entry which is preliminary data.</text>
</comment>
<sequence>MLAYGTPDAVVDGYWQAKQAAGPGSPGGKTRVWEEFDEEEDYRSASKKFWQTIRRLRRGKQCSTNTVYSVGDMPSTEEAEAEDSEVDSSVTQAEVTKVVRKLLCGKALGVDEIRLEYLKSLDDVGLSWLTRLCNIALGSGTVPLE</sequence>
<evidence type="ECO:0000313" key="2">
    <source>
        <dbReference type="Proteomes" id="UP000831701"/>
    </source>
</evidence>
<gene>
    <name evidence="1" type="ORF">L3Q82_002045</name>
</gene>